<gene>
    <name evidence="1" type="ordered locus">Apre_0856</name>
</gene>
<sequence>MYNDLYLKAWKRLPERFRKQTNKDLYYVLYNGSGELEKAFSSIEESHNIDKAYGKTLDLLGANVGEIRADNMSDDLYRLYIKVRIISNLSIGDIPTINYVMSTLLGDDYISIKEGFLDGDYLYNEPAALRLSIMNTADIVPYEILERIKAAGIRILIDQIYALQFKLQTRYGIDSCKVWLCGEHPCGDIPYTYAIGQGSYIDLKAKSGLYNSENYYGYAPKGGLIIMRDDKNREFRYVQDMSSDRRINFGGKDD</sequence>
<dbReference type="RefSeq" id="WP_015777787.1">
    <property type="nucleotide sequence ID" value="NC_013171.1"/>
</dbReference>
<dbReference type="HOGENOM" id="CLU_1092568_0_0_9"/>
<dbReference type="OrthoDB" id="1851194at2"/>
<proteinExistence type="predicted"/>
<dbReference type="AlphaFoldDB" id="C7RHC3"/>
<keyword evidence="2" id="KW-1185">Reference proteome</keyword>
<dbReference type="eggNOG" id="ENOG50322RC">
    <property type="taxonomic scope" value="Bacteria"/>
</dbReference>
<organism evidence="1 2">
    <name type="scientific">Anaerococcus prevotii (strain ATCC 9321 / DSM 20548 / JCM 6508 / NCTC 11806 / PC1)</name>
    <name type="common">Peptostreptococcus prevotii</name>
    <name type="synonym">Peptococcus prevotii</name>
    <dbReference type="NCBI Taxonomy" id="525919"/>
    <lineage>
        <taxon>Bacteria</taxon>
        <taxon>Bacillati</taxon>
        <taxon>Bacillota</taxon>
        <taxon>Tissierellia</taxon>
        <taxon>Tissierellales</taxon>
        <taxon>Peptoniphilaceae</taxon>
        <taxon>Anaerococcus</taxon>
    </lineage>
</organism>
<evidence type="ECO:0000313" key="1">
    <source>
        <dbReference type="EMBL" id="ACV28884.1"/>
    </source>
</evidence>
<dbReference type="KEGG" id="apr:Apre_0856"/>
<dbReference type="STRING" id="525919.Apre_0856"/>
<accession>C7RHC3</accession>
<reference evidence="1 2" key="1">
    <citation type="journal article" date="2009" name="Stand. Genomic Sci.">
        <title>Complete genome sequence of Anaerococcus prevotii type strain (PC1).</title>
        <authorList>
            <person name="Labutti K."/>
            <person name="Pukall R."/>
            <person name="Steenblock K."/>
            <person name="Glavina Del Rio T."/>
            <person name="Tice H."/>
            <person name="Copeland A."/>
            <person name="Cheng J.F."/>
            <person name="Lucas S."/>
            <person name="Chen F."/>
            <person name="Nolan M."/>
            <person name="Bruce D."/>
            <person name="Goodwin L."/>
            <person name="Pitluck S."/>
            <person name="Ivanova N."/>
            <person name="Mavromatis K."/>
            <person name="Ovchinnikova G."/>
            <person name="Pati A."/>
            <person name="Chen A."/>
            <person name="Palaniappan K."/>
            <person name="Land M."/>
            <person name="Hauser L."/>
            <person name="Chang Y.J."/>
            <person name="Jeffries C.D."/>
            <person name="Chain P."/>
            <person name="Saunders E."/>
            <person name="Brettin T."/>
            <person name="Detter J.C."/>
            <person name="Han C."/>
            <person name="Goker M."/>
            <person name="Bristow J."/>
            <person name="Eisen J.A."/>
            <person name="Markowitz V."/>
            <person name="Hugenholtz P."/>
            <person name="Kyrpides N.C."/>
            <person name="Klenk H.P."/>
            <person name="Lapidus A."/>
        </authorList>
    </citation>
    <scope>NUCLEOTIDE SEQUENCE [LARGE SCALE GENOMIC DNA]</scope>
    <source>
        <strain evidence="2">ATCC 9321 / DSM 20548 / JCM 6508 / NCTC 11806 / PC1</strain>
    </source>
</reference>
<dbReference type="EMBL" id="CP001708">
    <property type="protein sequence ID" value="ACV28884.1"/>
    <property type="molecule type" value="Genomic_DNA"/>
</dbReference>
<dbReference type="Proteomes" id="UP000002294">
    <property type="component" value="Chromosome"/>
</dbReference>
<evidence type="ECO:0000313" key="2">
    <source>
        <dbReference type="Proteomes" id="UP000002294"/>
    </source>
</evidence>
<name>C7RHC3_ANAPD</name>
<protein>
    <submittedName>
        <fullName evidence="1">Uncharacterized protein</fullName>
    </submittedName>
</protein>